<dbReference type="Gene3D" id="2.170.270.10">
    <property type="entry name" value="SET domain"/>
    <property type="match status" value="1"/>
</dbReference>
<feature type="compositionally biased region" description="Basic and acidic residues" evidence="1">
    <location>
        <begin position="1"/>
        <end position="16"/>
    </location>
</feature>
<feature type="compositionally biased region" description="Polar residues" evidence="1">
    <location>
        <begin position="189"/>
        <end position="198"/>
    </location>
</feature>
<evidence type="ECO:0000313" key="4">
    <source>
        <dbReference type="RefSeq" id="XP_026099809.1"/>
    </source>
</evidence>
<dbReference type="SUPFAM" id="SSF82199">
    <property type="entry name" value="SET domain"/>
    <property type="match status" value="1"/>
</dbReference>
<dbReference type="GO" id="GO:0043516">
    <property type="term" value="P:regulation of DNA damage response, signal transduction by p53 class mediator"/>
    <property type="evidence" value="ECO:0007669"/>
    <property type="project" value="TreeGrafter"/>
</dbReference>
<dbReference type="InterPro" id="IPR001214">
    <property type="entry name" value="SET_dom"/>
</dbReference>
<dbReference type="OrthoDB" id="16287at2759"/>
<dbReference type="GO" id="GO:0005700">
    <property type="term" value="C:polytene chromosome"/>
    <property type="evidence" value="ECO:0007669"/>
    <property type="project" value="TreeGrafter"/>
</dbReference>
<reference evidence="4" key="1">
    <citation type="submission" date="2025-08" db="UniProtKB">
        <authorList>
            <consortium name="RefSeq"/>
        </authorList>
    </citation>
    <scope>IDENTIFICATION</scope>
    <source>
        <strain evidence="4">Wakin</strain>
        <tissue evidence="4">Muscle</tissue>
    </source>
</reference>
<evidence type="ECO:0000259" key="2">
    <source>
        <dbReference type="PROSITE" id="PS50280"/>
    </source>
</evidence>
<feature type="compositionally biased region" description="Basic residues" evidence="1">
    <location>
        <begin position="225"/>
        <end position="239"/>
    </location>
</feature>
<dbReference type="GO" id="GO:0042799">
    <property type="term" value="F:histone H4K20 methyltransferase activity"/>
    <property type="evidence" value="ECO:0007669"/>
    <property type="project" value="TreeGrafter"/>
</dbReference>
<name>A0A6P6MU10_CARAU</name>
<dbReference type="PANTHER" id="PTHR46167:SF1">
    <property type="entry name" value="N-LYSINE METHYLTRANSFERASE KMT5A"/>
    <property type="match status" value="1"/>
</dbReference>
<dbReference type="InterPro" id="IPR046341">
    <property type="entry name" value="SET_dom_sf"/>
</dbReference>
<evidence type="ECO:0000313" key="3">
    <source>
        <dbReference type="Proteomes" id="UP000515129"/>
    </source>
</evidence>
<feature type="region of interest" description="Disordered" evidence="1">
    <location>
        <begin position="189"/>
        <end position="262"/>
    </location>
</feature>
<dbReference type="GO" id="GO:0005634">
    <property type="term" value="C:nucleus"/>
    <property type="evidence" value="ECO:0007669"/>
    <property type="project" value="TreeGrafter"/>
</dbReference>
<protein>
    <recommendedName>
        <fullName evidence="2">SET domain-containing protein</fullName>
    </recommendedName>
</protein>
<feature type="compositionally biased region" description="Low complexity" evidence="1">
    <location>
        <begin position="277"/>
        <end position="286"/>
    </location>
</feature>
<dbReference type="Pfam" id="PF00856">
    <property type="entry name" value="SET"/>
    <property type="match status" value="1"/>
</dbReference>
<organism evidence="3 4">
    <name type="scientific">Carassius auratus</name>
    <name type="common">Goldfish</name>
    <dbReference type="NCBI Taxonomy" id="7957"/>
    <lineage>
        <taxon>Eukaryota</taxon>
        <taxon>Metazoa</taxon>
        <taxon>Chordata</taxon>
        <taxon>Craniata</taxon>
        <taxon>Vertebrata</taxon>
        <taxon>Euteleostomi</taxon>
        <taxon>Actinopterygii</taxon>
        <taxon>Neopterygii</taxon>
        <taxon>Teleostei</taxon>
        <taxon>Ostariophysi</taxon>
        <taxon>Cypriniformes</taxon>
        <taxon>Cyprinidae</taxon>
        <taxon>Cyprininae</taxon>
        <taxon>Carassius</taxon>
    </lineage>
</organism>
<feature type="region of interest" description="Disordered" evidence="1">
    <location>
        <begin position="1"/>
        <end position="24"/>
    </location>
</feature>
<dbReference type="GO" id="GO:0006357">
    <property type="term" value="P:regulation of transcription by RNA polymerase II"/>
    <property type="evidence" value="ECO:0007669"/>
    <property type="project" value="TreeGrafter"/>
</dbReference>
<feature type="region of interest" description="Disordered" evidence="1">
    <location>
        <begin position="277"/>
        <end position="389"/>
    </location>
</feature>
<dbReference type="PANTHER" id="PTHR46167">
    <property type="entry name" value="N-LYSINE METHYLTRANSFERASE KMT5A"/>
    <property type="match status" value="1"/>
</dbReference>
<keyword evidence="3" id="KW-1185">Reference proteome</keyword>
<feature type="domain" description="SET" evidence="2">
    <location>
        <begin position="51"/>
        <end position="174"/>
    </location>
</feature>
<dbReference type="GeneID" id="113070619"/>
<sequence>MQTRDDGTRETDDKQPTRRKVISRKKVAMLGNKRRRKPLQDAEHHITCKTDKPGLREQFISKYKGRGVFTTGAFFRGDFVLEYRGELLSSQESLDRTEHYTEAENTFLFDFQWHGKNWCMDASKEDSSLGRLANDETRNPTCKMRTVEVSRKPHLCLFAVRDILPGEEITYNYGDSDWPWRVKTLNKASESTDKTPASSLRLHKSPHCAASVSSPELDKVNSNGPHKKSGKARTSRNKTKQFQSRLLQSSSVASTSDAPSSSAPCALFTSIMALSTSCPPALSSSPSTPPAPPTSPSTSPVQPSSPSHAQPSSSSPAQPSSPSHVQPSSSSSSPAQPSSPSHVQPSSPSHVQPSSSSSSPAQPSSPSHVQPSSSSSSPAQPSSPSHVQP</sequence>
<dbReference type="SMART" id="SM00317">
    <property type="entry name" value="SET"/>
    <property type="match status" value="1"/>
</dbReference>
<accession>A0A6P6MU10</accession>
<dbReference type="Proteomes" id="UP000515129">
    <property type="component" value="Chromosome 5"/>
</dbReference>
<dbReference type="PROSITE" id="PS50280">
    <property type="entry name" value="SET"/>
    <property type="match status" value="1"/>
</dbReference>
<feature type="non-terminal residue" evidence="4">
    <location>
        <position position="389"/>
    </location>
</feature>
<gene>
    <name evidence="4" type="primary">LOC113070619</name>
</gene>
<dbReference type="InterPro" id="IPR051760">
    <property type="entry name" value="KMT5A"/>
</dbReference>
<evidence type="ECO:0000256" key="1">
    <source>
        <dbReference type="SAM" id="MobiDB-lite"/>
    </source>
</evidence>
<dbReference type="KEGG" id="caua:113070619"/>
<proteinExistence type="predicted"/>
<dbReference type="AlphaFoldDB" id="A0A6P6MU10"/>
<feature type="compositionally biased region" description="Low complexity" evidence="1">
    <location>
        <begin position="296"/>
        <end position="389"/>
    </location>
</feature>
<dbReference type="RefSeq" id="XP_026099809.1">
    <property type="nucleotide sequence ID" value="XM_026244024.1"/>
</dbReference>
<feature type="compositionally biased region" description="Low complexity" evidence="1">
    <location>
        <begin position="249"/>
        <end position="262"/>
    </location>
</feature>